<comment type="caution">
    <text evidence="1">The sequence shown here is derived from an EMBL/GenBank/DDBJ whole genome shotgun (WGS) entry which is preliminary data.</text>
</comment>
<keyword evidence="2" id="KW-1185">Reference proteome</keyword>
<name>R0D519_CAUVI</name>
<dbReference type="Proteomes" id="UP000013063">
    <property type="component" value="Unassembled WGS sequence"/>
</dbReference>
<gene>
    <name evidence="1" type="ORF">OR37_00001</name>
</gene>
<proteinExistence type="predicted"/>
<reference evidence="1 2" key="1">
    <citation type="journal article" date="2013" name="Genome Announc.">
        <title>Draft Genome Sequence for Caulobacter sp. Strain OR37, a Bacterium Tolerant to Heavy Metals.</title>
        <authorList>
            <person name="Utturkar S.M."/>
            <person name="Bollmann A."/>
            <person name="Brzoska R.M."/>
            <person name="Klingeman D.M."/>
            <person name="Epstein S.E."/>
            <person name="Palumbo A.V."/>
            <person name="Brown S.D."/>
        </authorList>
    </citation>
    <scope>NUCLEOTIDE SEQUENCE [LARGE SCALE GENOMIC DNA]</scope>
    <source>
        <strain evidence="1 2">OR37</strain>
    </source>
</reference>
<feature type="non-terminal residue" evidence="1">
    <location>
        <position position="1"/>
    </location>
</feature>
<dbReference type="STRING" id="1292034.OR37_00001"/>
<organism evidence="1 2">
    <name type="scientific">Caulobacter vibrioides OR37</name>
    <dbReference type="NCBI Taxonomy" id="1292034"/>
    <lineage>
        <taxon>Bacteria</taxon>
        <taxon>Pseudomonadati</taxon>
        <taxon>Pseudomonadota</taxon>
        <taxon>Alphaproteobacteria</taxon>
        <taxon>Caulobacterales</taxon>
        <taxon>Caulobacteraceae</taxon>
        <taxon>Caulobacter</taxon>
    </lineage>
</organism>
<dbReference type="EMBL" id="APMP01000001">
    <property type="protein sequence ID" value="ENZ83500.1"/>
    <property type="molecule type" value="Genomic_DNA"/>
</dbReference>
<protein>
    <submittedName>
        <fullName evidence="1">Uncharacterized protein</fullName>
    </submittedName>
</protein>
<evidence type="ECO:0000313" key="1">
    <source>
        <dbReference type="EMBL" id="ENZ83500.1"/>
    </source>
</evidence>
<accession>R0D519</accession>
<dbReference type="AlphaFoldDB" id="R0D519"/>
<evidence type="ECO:0000313" key="2">
    <source>
        <dbReference type="Proteomes" id="UP000013063"/>
    </source>
</evidence>
<sequence length="33" mass="3240">NLTGGQYQVAVGASSADLTLKGGAKVAPRALKP</sequence>